<feature type="domain" description="Sm" evidence="4">
    <location>
        <begin position="5"/>
        <end position="63"/>
    </location>
</feature>
<dbReference type="InterPro" id="IPR005001">
    <property type="entry name" value="Hfq"/>
</dbReference>
<evidence type="ECO:0000313" key="5">
    <source>
        <dbReference type="EMBL" id="SNZ09955.1"/>
    </source>
</evidence>
<evidence type="ECO:0000313" key="6">
    <source>
        <dbReference type="Proteomes" id="UP000219036"/>
    </source>
</evidence>
<proteinExistence type="inferred from homology"/>
<dbReference type="GO" id="GO:0005829">
    <property type="term" value="C:cytosol"/>
    <property type="evidence" value="ECO:0007669"/>
    <property type="project" value="TreeGrafter"/>
</dbReference>
<dbReference type="Pfam" id="PF17209">
    <property type="entry name" value="Hfq"/>
    <property type="match status" value="1"/>
</dbReference>
<sequence length="63" mass="7188">MNIQDELLQELKEEGREVVIYLTRGTRITGKILEADQFTILLDVNGEKQLVYKHAISTIVAET</sequence>
<dbReference type="SUPFAM" id="SSF50182">
    <property type="entry name" value="Sm-like ribonucleoproteins"/>
    <property type="match status" value="1"/>
</dbReference>
<dbReference type="GO" id="GO:0043487">
    <property type="term" value="P:regulation of RNA stability"/>
    <property type="evidence" value="ECO:0007669"/>
    <property type="project" value="TreeGrafter"/>
</dbReference>
<keyword evidence="1 3" id="KW-0694">RNA-binding</keyword>
<comment type="function">
    <text evidence="3">RNA chaperone that binds small regulatory RNA (sRNAs) and mRNAs to facilitate mRNA translational regulation in response to envelope stress, environmental stress and changes in metabolite concentrations. Also binds with high specificity to tRNAs.</text>
</comment>
<evidence type="ECO:0000259" key="4">
    <source>
        <dbReference type="PROSITE" id="PS52002"/>
    </source>
</evidence>
<protein>
    <recommendedName>
        <fullName evidence="3">RNA-binding protein Hfq</fullName>
    </recommendedName>
</protein>
<dbReference type="InterPro" id="IPR010920">
    <property type="entry name" value="LSM_dom_sf"/>
</dbReference>
<dbReference type="PANTHER" id="PTHR34772">
    <property type="entry name" value="RNA-BINDING PROTEIN HFQ"/>
    <property type="match status" value="1"/>
</dbReference>
<gene>
    <name evidence="3" type="primary">hfq</name>
    <name evidence="5" type="ORF">SAMN06265182_1682</name>
</gene>
<evidence type="ECO:0000256" key="2">
    <source>
        <dbReference type="ARBA" id="ARBA00023016"/>
    </source>
</evidence>
<evidence type="ECO:0000256" key="3">
    <source>
        <dbReference type="HAMAP-Rule" id="MF_00436"/>
    </source>
</evidence>
<organism evidence="5 6">
    <name type="scientific">Persephonella hydrogeniphila</name>
    <dbReference type="NCBI Taxonomy" id="198703"/>
    <lineage>
        <taxon>Bacteria</taxon>
        <taxon>Pseudomonadati</taxon>
        <taxon>Aquificota</taxon>
        <taxon>Aquificia</taxon>
        <taxon>Aquificales</taxon>
        <taxon>Hydrogenothermaceae</taxon>
        <taxon>Persephonella</taxon>
    </lineage>
</organism>
<dbReference type="PROSITE" id="PS52002">
    <property type="entry name" value="SM"/>
    <property type="match status" value="1"/>
</dbReference>
<dbReference type="Gene3D" id="2.30.30.100">
    <property type="match status" value="1"/>
</dbReference>
<dbReference type="AlphaFoldDB" id="A0A285NKI2"/>
<evidence type="ECO:0000256" key="1">
    <source>
        <dbReference type="ARBA" id="ARBA00022884"/>
    </source>
</evidence>
<dbReference type="HAMAP" id="MF_00436">
    <property type="entry name" value="Hfq"/>
    <property type="match status" value="1"/>
</dbReference>
<dbReference type="GO" id="GO:0006355">
    <property type="term" value="P:regulation of DNA-templated transcription"/>
    <property type="evidence" value="ECO:0007669"/>
    <property type="project" value="InterPro"/>
</dbReference>
<reference evidence="6" key="1">
    <citation type="submission" date="2017-09" db="EMBL/GenBank/DDBJ databases">
        <authorList>
            <person name="Varghese N."/>
            <person name="Submissions S."/>
        </authorList>
    </citation>
    <scope>NUCLEOTIDE SEQUENCE [LARGE SCALE GENOMIC DNA]</scope>
    <source>
        <strain evidence="6">DSM 15103</strain>
    </source>
</reference>
<dbReference type="Proteomes" id="UP000219036">
    <property type="component" value="Unassembled WGS sequence"/>
</dbReference>
<accession>A0A285NKI2</accession>
<keyword evidence="6" id="KW-1185">Reference proteome</keyword>
<name>A0A285NKI2_9AQUI</name>
<dbReference type="RefSeq" id="WP_097000838.1">
    <property type="nucleotide sequence ID" value="NZ_OBEI01000008.1"/>
</dbReference>
<dbReference type="InterPro" id="IPR047575">
    <property type="entry name" value="Sm"/>
</dbReference>
<keyword evidence="2 3" id="KW-0346">Stress response</keyword>
<dbReference type="CDD" id="cd01716">
    <property type="entry name" value="Hfq"/>
    <property type="match status" value="1"/>
</dbReference>
<dbReference type="NCBIfam" id="TIGR02383">
    <property type="entry name" value="Hfq"/>
    <property type="match status" value="1"/>
</dbReference>
<dbReference type="OrthoDB" id="9799751at2"/>
<comment type="subunit">
    <text evidence="3">Homohexamer.</text>
</comment>
<comment type="similarity">
    <text evidence="3">Belongs to the Hfq family.</text>
</comment>
<dbReference type="PANTHER" id="PTHR34772:SF1">
    <property type="entry name" value="RNA-BINDING PROTEIN HFQ"/>
    <property type="match status" value="1"/>
</dbReference>
<dbReference type="GO" id="GO:0003723">
    <property type="term" value="F:RNA binding"/>
    <property type="evidence" value="ECO:0007669"/>
    <property type="project" value="UniProtKB-UniRule"/>
</dbReference>
<dbReference type="EMBL" id="OBEI01000008">
    <property type="protein sequence ID" value="SNZ09955.1"/>
    <property type="molecule type" value="Genomic_DNA"/>
</dbReference>
<dbReference type="GO" id="GO:0045974">
    <property type="term" value="P:regulation of translation, ncRNA-mediated"/>
    <property type="evidence" value="ECO:0007669"/>
    <property type="project" value="TreeGrafter"/>
</dbReference>